<evidence type="ECO:0000313" key="2">
    <source>
        <dbReference type="Proteomes" id="UP000217199"/>
    </source>
</evidence>
<dbReference type="AlphaFoldDB" id="A0A286U6I7"/>
<comment type="caution">
    <text evidence="1">The sequence shown here is derived from an EMBL/GenBank/DDBJ whole genome shotgun (WGS) entry which is preliminary data.</text>
</comment>
<dbReference type="Proteomes" id="UP000217199">
    <property type="component" value="Unassembled WGS sequence"/>
</dbReference>
<protein>
    <submittedName>
        <fullName evidence="1">Uncharacterized protein</fullName>
    </submittedName>
</protein>
<proteinExistence type="predicted"/>
<accession>A0A286U6I7</accession>
<evidence type="ECO:0000313" key="1">
    <source>
        <dbReference type="EMBL" id="PAV15188.1"/>
    </source>
</evidence>
<dbReference type="EMBL" id="NBII01000010">
    <property type="protein sequence ID" value="PAV15188.1"/>
    <property type="molecule type" value="Genomic_DNA"/>
</dbReference>
<keyword evidence="2" id="KW-1185">Reference proteome</keyword>
<reference evidence="1 2" key="1">
    <citation type="journal article" date="2017" name="Mol. Ecol.">
        <title>Comparative and population genomic landscape of Phellinus noxius: A hypervariable fungus causing root rot in trees.</title>
        <authorList>
            <person name="Chung C.L."/>
            <person name="Lee T.J."/>
            <person name="Akiba M."/>
            <person name="Lee H.H."/>
            <person name="Kuo T.H."/>
            <person name="Liu D."/>
            <person name="Ke H.M."/>
            <person name="Yokoi T."/>
            <person name="Roa M.B."/>
            <person name="Lu M.J."/>
            <person name="Chang Y.Y."/>
            <person name="Ann P.J."/>
            <person name="Tsai J.N."/>
            <person name="Chen C.Y."/>
            <person name="Tzean S.S."/>
            <person name="Ota Y."/>
            <person name="Hattori T."/>
            <person name="Sahashi N."/>
            <person name="Liou R.F."/>
            <person name="Kikuchi T."/>
            <person name="Tsai I.J."/>
        </authorList>
    </citation>
    <scope>NUCLEOTIDE SEQUENCE [LARGE SCALE GENOMIC DNA]</scope>
    <source>
        <strain evidence="1 2">FFPRI411160</strain>
    </source>
</reference>
<dbReference type="InParanoid" id="A0A286U6I7"/>
<sequence length="95" mass="10994">MEMWAFAHASYTRPDVNKVCLRSGKGLSCRPNLASFLAFIQQCGQLDLILRWNSRINKRSFKLSLKSDFLFHPPFSVIFPPFKFRSIHLSFTPVS</sequence>
<name>A0A286U6I7_9AGAM</name>
<organism evidence="1 2">
    <name type="scientific">Pyrrhoderma noxium</name>
    <dbReference type="NCBI Taxonomy" id="2282107"/>
    <lineage>
        <taxon>Eukaryota</taxon>
        <taxon>Fungi</taxon>
        <taxon>Dikarya</taxon>
        <taxon>Basidiomycota</taxon>
        <taxon>Agaricomycotina</taxon>
        <taxon>Agaricomycetes</taxon>
        <taxon>Hymenochaetales</taxon>
        <taxon>Hymenochaetaceae</taxon>
        <taxon>Pyrrhoderma</taxon>
    </lineage>
</organism>
<gene>
    <name evidence="1" type="ORF">PNOK_0894900</name>
</gene>